<dbReference type="PANTHER" id="PTHR46481">
    <property type="entry name" value="ZINC FINGER BED DOMAIN-CONTAINING PROTEIN 4"/>
    <property type="match status" value="1"/>
</dbReference>
<evidence type="ECO:0000313" key="7">
    <source>
        <dbReference type="Proteomes" id="UP000299102"/>
    </source>
</evidence>
<sequence>MEVLTAYDINFDQVLTITTDNGADTIQATNDFNYEINTSSNGDSIAGDLICMDLDLSIDGISYVRSRAQTFQRCVTDVLTSTEIKEKLDTIRTIVNKLRTPLYLNWFRNENYPMPILDNSSRWTSTYRMLQRLIELKDYIEQIKHDAALEISYDTWHLQLNS</sequence>
<gene>
    <name evidence="6" type="ORF">EVAR_73463_1</name>
</gene>
<organism evidence="6 7">
    <name type="scientific">Eumeta variegata</name>
    <name type="common">Bagworm moth</name>
    <name type="synonym">Eumeta japonica</name>
    <dbReference type="NCBI Taxonomy" id="151549"/>
    <lineage>
        <taxon>Eukaryota</taxon>
        <taxon>Metazoa</taxon>
        <taxon>Ecdysozoa</taxon>
        <taxon>Arthropoda</taxon>
        <taxon>Hexapoda</taxon>
        <taxon>Insecta</taxon>
        <taxon>Pterygota</taxon>
        <taxon>Neoptera</taxon>
        <taxon>Endopterygota</taxon>
        <taxon>Lepidoptera</taxon>
        <taxon>Glossata</taxon>
        <taxon>Ditrysia</taxon>
        <taxon>Tineoidea</taxon>
        <taxon>Psychidae</taxon>
        <taxon>Oiketicinae</taxon>
        <taxon>Eumeta</taxon>
    </lineage>
</organism>
<dbReference type="GO" id="GO:0005634">
    <property type="term" value="C:nucleus"/>
    <property type="evidence" value="ECO:0007669"/>
    <property type="project" value="UniProtKB-SubCell"/>
</dbReference>
<dbReference type="AlphaFoldDB" id="A0A4C1SFB9"/>
<comment type="subcellular location">
    <subcellularLocation>
        <location evidence="1">Nucleus</location>
    </subcellularLocation>
</comment>
<dbReference type="SUPFAM" id="SSF53098">
    <property type="entry name" value="Ribonuclease H-like"/>
    <property type="match status" value="1"/>
</dbReference>
<evidence type="ECO:0008006" key="8">
    <source>
        <dbReference type="Google" id="ProtNLM"/>
    </source>
</evidence>
<keyword evidence="4" id="KW-0862">Zinc</keyword>
<dbReference type="InterPro" id="IPR052035">
    <property type="entry name" value="ZnF_BED_domain_contain"/>
</dbReference>
<evidence type="ECO:0000256" key="2">
    <source>
        <dbReference type="ARBA" id="ARBA00022723"/>
    </source>
</evidence>
<evidence type="ECO:0000256" key="1">
    <source>
        <dbReference type="ARBA" id="ARBA00004123"/>
    </source>
</evidence>
<evidence type="ECO:0000256" key="4">
    <source>
        <dbReference type="ARBA" id="ARBA00022833"/>
    </source>
</evidence>
<name>A0A4C1SFB9_EUMVA</name>
<proteinExistence type="predicted"/>
<dbReference type="EMBL" id="BGZK01003374">
    <property type="protein sequence ID" value="GBP00576.1"/>
    <property type="molecule type" value="Genomic_DNA"/>
</dbReference>
<accession>A0A4C1SFB9</accession>
<dbReference type="InterPro" id="IPR012337">
    <property type="entry name" value="RNaseH-like_sf"/>
</dbReference>
<dbReference type="GO" id="GO:0008270">
    <property type="term" value="F:zinc ion binding"/>
    <property type="evidence" value="ECO:0007669"/>
    <property type="project" value="UniProtKB-KW"/>
</dbReference>
<dbReference type="Proteomes" id="UP000299102">
    <property type="component" value="Unassembled WGS sequence"/>
</dbReference>
<evidence type="ECO:0000313" key="6">
    <source>
        <dbReference type="EMBL" id="GBP00576.1"/>
    </source>
</evidence>
<dbReference type="OrthoDB" id="5103at2759"/>
<reference evidence="6 7" key="1">
    <citation type="journal article" date="2019" name="Commun. Biol.">
        <title>The bagworm genome reveals a unique fibroin gene that provides high tensile strength.</title>
        <authorList>
            <person name="Kono N."/>
            <person name="Nakamura H."/>
            <person name="Ohtoshi R."/>
            <person name="Tomita M."/>
            <person name="Numata K."/>
            <person name="Arakawa K."/>
        </authorList>
    </citation>
    <scope>NUCLEOTIDE SEQUENCE [LARGE SCALE GENOMIC DNA]</scope>
</reference>
<keyword evidence="7" id="KW-1185">Reference proteome</keyword>
<evidence type="ECO:0000256" key="5">
    <source>
        <dbReference type="ARBA" id="ARBA00023242"/>
    </source>
</evidence>
<keyword evidence="3" id="KW-0863">Zinc-finger</keyword>
<protein>
    <recommendedName>
        <fullName evidence="8">Zinc finger BED domain-containing protein 4</fullName>
    </recommendedName>
</protein>
<dbReference type="PANTHER" id="PTHR46481:SF10">
    <property type="entry name" value="ZINC FINGER BED DOMAIN-CONTAINING PROTEIN 39"/>
    <property type="match status" value="1"/>
</dbReference>
<keyword evidence="2" id="KW-0479">Metal-binding</keyword>
<evidence type="ECO:0000256" key="3">
    <source>
        <dbReference type="ARBA" id="ARBA00022771"/>
    </source>
</evidence>
<keyword evidence="5" id="KW-0539">Nucleus</keyword>
<comment type="caution">
    <text evidence="6">The sequence shown here is derived from an EMBL/GenBank/DDBJ whole genome shotgun (WGS) entry which is preliminary data.</text>
</comment>